<keyword evidence="4" id="KW-1185">Reference proteome</keyword>
<keyword evidence="2" id="KW-0812">Transmembrane</keyword>
<sequence>MTMSTTTSPASTTTSTSIGSSSASDGTNNGPALNAAQIAGISFGIAATLGFAVGLIFFARYVRKKNFGDQESVLFRPKRESKGFEPPQKELRTLQSSRDSVMTEFQEDGEVQSARGSNIWRPPPTDPQSTTTYYVADKWGNWVLSNRIRDSRIHEHPGAMSSKESERPTGPPHVFNDREEAPGSSSVYSAFTNPASVAAGSGTSWPSGTLPLASVMPTQEGSAAGTKGGHDQSKKPKSRSGSRQNRRRSQDSATTISSSVAEENDDRTGMNADPQNGLSPVVESPRTPVLSGRSPVSYPPFATPETPERRRGQARKQSQAPRTGLPPALTLFPRPARNDHASLPLVNLQGQPSPTLGVVDVAPLKVQRRPPAGQLSSTAGQRLTRPPGLNPNPVRNPAEFKTGSPEMRSGSAPPESERQRHPSAPHQNQPYQQHHRRDSSLQLQQQRANLEAQPSTRSGFNPPHGRDNFGPSVSQGQLGPPWLPERILISPASATTSGSVDSTGSSFLLTKRLGADRAAALILGEDVGGKRRAKWQRDQGDPGLAGREAPAALPDTPGWLPKLTPTRRGDDLFLNVQ</sequence>
<feature type="compositionally biased region" description="Basic residues" evidence="1">
    <location>
        <begin position="235"/>
        <end position="247"/>
    </location>
</feature>
<dbReference type="AlphaFoldDB" id="A0AA38RBK2"/>
<proteinExistence type="predicted"/>
<dbReference type="Proteomes" id="UP001174691">
    <property type="component" value="Unassembled WGS sequence"/>
</dbReference>
<name>A0AA38RBK2_9PEZI</name>
<feature type="compositionally biased region" description="Polar residues" evidence="1">
    <location>
        <begin position="183"/>
        <end position="207"/>
    </location>
</feature>
<reference evidence="3" key="1">
    <citation type="submission" date="2022-07" db="EMBL/GenBank/DDBJ databases">
        <title>Fungi with potential for degradation of polypropylene.</title>
        <authorList>
            <person name="Gostincar C."/>
        </authorList>
    </citation>
    <scope>NUCLEOTIDE SEQUENCE</scope>
    <source>
        <strain evidence="3">EXF-13287</strain>
    </source>
</reference>
<comment type="caution">
    <text evidence="3">The sequence shown here is derived from an EMBL/GenBank/DDBJ whole genome shotgun (WGS) entry which is preliminary data.</text>
</comment>
<keyword evidence="2" id="KW-1133">Transmembrane helix</keyword>
<evidence type="ECO:0000313" key="4">
    <source>
        <dbReference type="Proteomes" id="UP001174691"/>
    </source>
</evidence>
<organism evidence="3 4">
    <name type="scientific">Coniochaeta hoffmannii</name>
    <dbReference type="NCBI Taxonomy" id="91930"/>
    <lineage>
        <taxon>Eukaryota</taxon>
        <taxon>Fungi</taxon>
        <taxon>Dikarya</taxon>
        <taxon>Ascomycota</taxon>
        <taxon>Pezizomycotina</taxon>
        <taxon>Sordariomycetes</taxon>
        <taxon>Sordariomycetidae</taxon>
        <taxon>Coniochaetales</taxon>
        <taxon>Coniochaetaceae</taxon>
        <taxon>Coniochaeta</taxon>
    </lineage>
</organism>
<evidence type="ECO:0000256" key="2">
    <source>
        <dbReference type="SAM" id="Phobius"/>
    </source>
</evidence>
<keyword evidence="2" id="KW-0472">Membrane</keyword>
<feature type="region of interest" description="Disordered" evidence="1">
    <location>
        <begin position="154"/>
        <end position="483"/>
    </location>
</feature>
<feature type="transmembrane region" description="Helical" evidence="2">
    <location>
        <begin position="38"/>
        <end position="59"/>
    </location>
</feature>
<dbReference type="EMBL" id="JANBVN010000125">
    <property type="protein sequence ID" value="KAJ9142232.1"/>
    <property type="molecule type" value="Genomic_DNA"/>
</dbReference>
<evidence type="ECO:0000313" key="3">
    <source>
        <dbReference type="EMBL" id="KAJ9142232.1"/>
    </source>
</evidence>
<feature type="region of interest" description="Disordered" evidence="1">
    <location>
        <begin position="110"/>
        <end position="129"/>
    </location>
</feature>
<feature type="region of interest" description="Disordered" evidence="1">
    <location>
        <begin position="532"/>
        <end position="577"/>
    </location>
</feature>
<gene>
    <name evidence="3" type="ORF">NKR19_g7305</name>
</gene>
<feature type="region of interest" description="Disordered" evidence="1">
    <location>
        <begin position="1"/>
        <end position="26"/>
    </location>
</feature>
<feature type="compositionally biased region" description="Basic and acidic residues" evidence="1">
    <location>
        <begin position="154"/>
        <end position="167"/>
    </location>
</feature>
<accession>A0AA38RBK2</accession>
<evidence type="ECO:0000256" key="1">
    <source>
        <dbReference type="SAM" id="MobiDB-lite"/>
    </source>
</evidence>
<protein>
    <submittedName>
        <fullName evidence="3">Uncharacterized protein</fullName>
    </submittedName>
</protein>